<dbReference type="InterPro" id="IPR050638">
    <property type="entry name" value="AA-Vitamin_Transporters"/>
</dbReference>
<dbReference type="PANTHER" id="PTHR32322">
    <property type="entry name" value="INNER MEMBRANE TRANSPORTER"/>
    <property type="match status" value="1"/>
</dbReference>
<name>A0A367CHS4_9ENTE</name>
<feature type="domain" description="EamA" evidence="7">
    <location>
        <begin position="158"/>
        <end position="288"/>
    </location>
</feature>
<evidence type="ECO:0000256" key="6">
    <source>
        <dbReference type="SAM" id="Phobius"/>
    </source>
</evidence>
<dbReference type="InterPro" id="IPR037185">
    <property type="entry name" value="EmrE-like"/>
</dbReference>
<comment type="similarity">
    <text evidence="2">Belongs to the EamA transporter family.</text>
</comment>
<comment type="subcellular location">
    <subcellularLocation>
        <location evidence="1">Endomembrane system</location>
        <topology evidence="1">Multi-pass membrane protein</topology>
    </subcellularLocation>
</comment>
<dbReference type="GO" id="GO:0016020">
    <property type="term" value="C:membrane"/>
    <property type="evidence" value="ECO:0007669"/>
    <property type="project" value="UniProtKB-SubCell"/>
</dbReference>
<feature type="transmembrane region" description="Helical" evidence="6">
    <location>
        <begin position="7"/>
        <end position="28"/>
    </location>
</feature>
<accession>A0A367CHS4</accession>
<protein>
    <submittedName>
        <fullName evidence="9">Uncharacterized inner membrane transporter yicL</fullName>
    </submittedName>
</protein>
<dbReference type="EMBL" id="LEPB01000001">
    <property type="protein sequence ID" value="RCA12018.1"/>
    <property type="molecule type" value="Genomic_DNA"/>
</dbReference>
<feature type="transmembrane region" description="Helical" evidence="6">
    <location>
        <begin position="76"/>
        <end position="94"/>
    </location>
</feature>
<feature type="transmembrane region" description="Helical" evidence="6">
    <location>
        <begin position="34"/>
        <end position="56"/>
    </location>
</feature>
<organism evidence="8 10">
    <name type="scientific">Enterococcus durans</name>
    <dbReference type="NCBI Taxonomy" id="53345"/>
    <lineage>
        <taxon>Bacteria</taxon>
        <taxon>Bacillati</taxon>
        <taxon>Bacillota</taxon>
        <taxon>Bacilli</taxon>
        <taxon>Lactobacillales</taxon>
        <taxon>Enterococcaceae</taxon>
        <taxon>Enterococcus</taxon>
    </lineage>
</organism>
<feature type="transmembrane region" description="Helical" evidence="6">
    <location>
        <begin position="188"/>
        <end position="206"/>
    </location>
</feature>
<evidence type="ECO:0000256" key="3">
    <source>
        <dbReference type="ARBA" id="ARBA00022692"/>
    </source>
</evidence>
<proteinExistence type="inferred from homology"/>
<evidence type="ECO:0000256" key="4">
    <source>
        <dbReference type="ARBA" id="ARBA00022989"/>
    </source>
</evidence>
<feature type="transmembrane region" description="Helical" evidence="6">
    <location>
        <begin position="131"/>
        <end position="150"/>
    </location>
</feature>
<dbReference type="EMBL" id="UGIF01000002">
    <property type="protein sequence ID" value="STP28962.1"/>
    <property type="molecule type" value="Genomic_DNA"/>
</dbReference>
<feature type="transmembrane region" description="Helical" evidence="6">
    <location>
        <begin position="100"/>
        <end position="119"/>
    </location>
</feature>
<gene>
    <name evidence="9" type="primary">yicL</name>
    <name evidence="8" type="ORF">EA71_00222</name>
    <name evidence="9" type="ORF">NCTC8129_01147</name>
</gene>
<dbReference type="AlphaFoldDB" id="A0A367CHS4"/>
<keyword evidence="5 6" id="KW-0472">Membrane</keyword>
<evidence type="ECO:0000256" key="2">
    <source>
        <dbReference type="ARBA" id="ARBA00007362"/>
    </source>
</evidence>
<dbReference type="Proteomes" id="UP000254070">
    <property type="component" value="Unassembled WGS sequence"/>
</dbReference>
<sequence>MSVRLRGFIYVISGSILWGASGSVAQYFFAKNAVSTECIVGLRLLGAGFLLSLWAFFTQRKQLTQLFSRPKDIGHVLLFGFAGVVPSQFTYFMAIRLGNAPTATILQFLNPVFILLYYSIRQRTAPRRIDLLSIVLAIAGTFLLVTHGSLNQLVLSPWAVFWGIMAGIAATLYTLLPRTLLRTYDATLVTGLAMLAAGIALLPFILREWPLHLSRSSILSLAFIIIFGTLFSYLFYLKSLQFIDPTTTSLLSSFEPLTATFLSVLFLNTLFDWSSLVGMGLILSTTILQALASKLPFRRYHDKRIGVVGKPK</sequence>
<feature type="domain" description="EamA" evidence="7">
    <location>
        <begin position="6"/>
        <end position="145"/>
    </location>
</feature>
<dbReference type="Pfam" id="PF00892">
    <property type="entry name" value="EamA"/>
    <property type="match status" value="2"/>
</dbReference>
<feature type="transmembrane region" description="Helical" evidence="6">
    <location>
        <begin position="249"/>
        <end position="267"/>
    </location>
</feature>
<feature type="transmembrane region" description="Helical" evidence="6">
    <location>
        <begin position="273"/>
        <end position="292"/>
    </location>
</feature>
<reference evidence="9 11" key="2">
    <citation type="submission" date="2018-06" db="EMBL/GenBank/DDBJ databases">
        <authorList>
            <consortium name="Pathogen Informatics"/>
            <person name="Doyle S."/>
        </authorList>
    </citation>
    <scope>NUCLEOTIDE SEQUENCE [LARGE SCALE GENOMIC DNA]</scope>
    <source>
        <strain evidence="9 11">NCTC8129</strain>
    </source>
</reference>
<evidence type="ECO:0000256" key="1">
    <source>
        <dbReference type="ARBA" id="ARBA00004127"/>
    </source>
</evidence>
<dbReference type="RefSeq" id="WP_113845136.1">
    <property type="nucleotide sequence ID" value="NZ_JADPAK010000001.1"/>
</dbReference>
<evidence type="ECO:0000259" key="7">
    <source>
        <dbReference type="Pfam" id="PF00892"/>
    </source>
</evidence>
<feature type="transmembrane region" description="Helical" evidence="6">
    <location>
        <begin position="218"/>
        <end position="237"/>
    </location>
</feature>
<dbReference type="PANTHER" id="PTHR32322:SF2">
    <property type="entry name" value="EAMA DOMAIN-CONTAINING PROTEIN"/>
    <property type="match status" value="1"/>
</dbReference>
<dbReference type="SUPFAM" id="SSF103481">
    <property type="entry name" value="Multidrug resistance efflux transporter EmrE"/>
    <property type="match status" value="2"/>
</dbReference>
<keyword evidence="3 6" id="KW-0812">Transmembrane</keyword>
<reference evidence="8 10" key="1">
    <citation type="submission" date="2015-06" db="EMBL/GenBank/DDBJ databases">
        <title>The Genome Sequence of Enterococcus durans 4EA1.</title>
        <authorList>
            <consortium name="The Broad Institute Genomics Platform"/>
            <consortium name="The Broad Institute Genome Sequencing Center for Infectious Disease"/>
            <person name="Earl A.M."/>
            <person name="Van Tyne D."/>
            <person name="Lebreton F."/>
            <person name="Saavedra J.T."/>
            <person name="Gilmore M.S."/>
            <person name="Manson Mcguire A."/>
            <person name="Clock S."/>
            <person name="Crupain M."/>
            <person name="Rangan U."/>
            <person name="Young S."/>
            <person name="Abouelleil A."/>
            <person name="Cao P."/>
            <person name="Chapman S.B."/>
            <person name="Griggs A."/>
            <person name="Priest M."/>
            <person name="Shea T."/>
            <person name="Wortman J."/>
            <person name="Nusbaum C."/>
            <person name="Birren B."/>
        </authorList>
    </citation>
    <scope>NUCLEOTIDE SEQUENCE [LARGE SCALE GENOMIC DNA]</scope>
    <source>
        <strain evidence="8 10">4EA1</strain>
    </source>
</reference>
<feature type="transmembrane region" description="Helical" evidence="6">
    <location>
        <begin position="156"/>
        <end position="176"/>
    </location>
</feature>
<dbReference type="InterPro" id="IPR000620">
    <property type="entry name" value="EamA_dom"/>
</dbReference>
<evidence type="ECO:0000313" key="9">
    <source>
        <dbReference type="EMBL" id="STP28962.1"/>
    </source>
</evidence>
<evidence type="ECO:0000313" key="11">
    <source>
        <dbReference type="Proteomes" id="UP000254070"/>
    </source>
</evidence>
<evidence type="ECO:0000313" key="10">
    <source>
        <dbReference type="Proteomes" id="UP000252797"/>
    </source>
</evidence>
<keyword evidence="4 6" id="KW-1133">Transmembrane helix</keyword>
<evidence type="ECO:0000256" key="5">
    <source>
        <dbReference type="ARBA" id="ARBA00023136"/>
    </source>
</evidence>
<dbReference type="Proteomes" id="UP000252797">
    <property type="component" value="Unassembled WGS sequence"/>
</dbReference>
<evidence type="ECO:0000313" key="8">
    <source>
        <dbReference type="EMBL" id="RCA12018.1"/>
    </source>
</evidence>